<name>A0ABT0D068_9HYPH</name>
<gene>
    <name evidence="2" type="ORF">MKJ03_10695</name>
</gene>
<dbReference type="CDD" id="cd06130">
    <property type="entry name" value="DNA_pol_III_epsilon_like"/>
    <property type="match status" value="1"/>
</dbReference>
<dbReference type="PANTHER" id="PTHR30231">
    <property type="entry name" value="DNA POLYMERASE III SUBUNIT EPSILON"/>
    <property type="match status" value="1"/>
</dbReference>
<keyword evidence="3" id="KW-1185">Reference proteome</keyword>
<organism evidence="2 3">
    <name type="scientific">Peteryoungia algae</name>
    <dbReference type="NCBI Taxonomy" id="2919917"/>
    <lineage>
        <taxon>Bacteria</taxon>
        <taxon>Pseudomonadati</taxon>
        <taxon>Pseudomonadota</taxon>
        <taxon>Alphaproteobacteria</taxon>
        <taxon>Hyphomicrobiales</taxon>
        <taxon>Rhizobiaceae</taxon>
        <taxon>Peteryoungia</taxon>
    </lineage>
</organism>
<dbReference type="GO" id="GO:0004527">
    <property type="term" value="F:exonuclease activity"/>
    <property type="evidence" value="ECO:0007669"/>
    <property type="project" value="UniProtKB-KW"/>
</dbReference>
<geneLocation type="plasmid" evidence="2">
    <name>unnamed</name>
</geneLocation>
<evidence type="ECO:0000313" key="3">
    <source>
        <dbReference type="Proteomes" id="UP001522662"/>
    </source>
</evidence>
<keyword evidence="2" id="KW-0378">Hydrolase</keyword>
<protein>
    <submittedName>
        <fullName evidence="2">3'-5' exonuclease</fullName>
    </submittedName>
</protein>
<dbReference type="InterPro" id="IPR036397">
    <property type="entry name" value="RNaseH_sf"/>
</dbReference>
<sequence length="213" mass="23465">MSISDFSGRTIAIDFETATEARASACSIGLAFIEKGRVVRVEERLIRPPQNRYSPFNIAIHGIRPEHTAHAPDFVEVMAEFAGEFEGARMIAHNASFDLSVLRACLDLCGLEYPELSYLCSVKLAQRHWPDLGSHRLNVLAAHLGLTFAHHNAAEDARICAEACLAMATEAEAEDLFELALKLGLNPGRLSRRSYDPCSFARKPKTRSVALQA</sequence>
<dbReference type="InterPro" id="IPR013520">
    <property type="entry name" value="Ribonucl_H"/>
</dbReference>
<evidence type="ECO:0000259" key="1">
    <source>
        <dbReference type="SMART" id="SM00479"/>
    </source>
</evidence>
<keyword evidence="2" id="KW-0540">Nuclease</keyword>
<feature type="domain" description="Exonuclease" evidence="1">
    <location>
        <begin position="9"/>
        <end position="173"/>
    </location>
</feature>
<dbReference type="Pfam" id="PF00929">
    <property type="entry name" value="RNase_T"/>
    <property type="match status" value="1"/>
</dbReference>
<proteinExistence type="predicted"/>
<keyword evidence="2" id="KW-0269">Exonuclease</keyword>
<accession>A0ABT0D068</accession>
<evidence type="ECO:0000313" key="2">
    <source>
        <dbReference type="EMBL" id="MCJ8238798.1"/>
    </source>
</evidence>
<keyword evidence="2" id="KW-0614">Plasmid</keyword>
<dbReference type="EMBL" id="JALAYX010000002">
    <property type="protein sequence ID" value="MCJ8238798.1"/>
    <property type="molecule type" value="Genomic_DNA"/>
</dbReference>
<reference evidence="2 3" key="1">
    <citation type="submission" date="2022-03" db="EMBL/GenBank/DDBJ databases">
        <title>Rhizobium SSM4.3 sp. nov., isolated from Sediment (Gouqi Island).</title>
        <authorList>
            <person name="Chen G."/>
        </authorList>
    </citation>
    <scope>NUCLEOTIDE SEQUENCE [LARGE SCALE GENOMIC DNA]</scope>
    <source>
        <strain evidence="2 3">SSM4.3</strain>
        <plasmid evidence="2">unnamed</plasmid>
    </source>
</reference>
<dbReference type="PANTHER" id="PTHR30231:SF42">
    <property type="entry name" value="EXONUCLEASE"/>
    <property type="match status" value="1"/>
</dbReference>
<comment type="caution">
    <text evidence="2">The sequence shown here is derived from an EMBL/GenBank/DDBJ whole genome shotgun (WGS) entry which is preliminary data.</text>
</comment>
<dbReference type="SMART" id="SM00479">
    <property type="entry name" value="EXOIII"/>
    <property type="match status" value="1"/>
</dbReference>
<dbReference type="Gene3D" id="3.30.420.10">
    <property type="entry name" value="Ribonuclease H-like superfamily/Ribonuclease H"/>
    <property type="match status" value="1"/>
</dbReference>
<dbReference type="SUPFAM" id="SSF53098">
    <property type="entry name" value="Ribonuclease H-like"/>
    <property type="match status" value="1"/>
</dbReference>
<dbReference type="InterPro" id="IPR012337">
    <property type="entry name" value="RNaseH-like_sf"/>
</dbReference>
<dbReference type="RefSeq" id="WP_245136576.1">
    <property type="nucleotide sequence ID" value="NZ_CP128477.1"/>
</dbReference>
<dbReference type="Proteomes" id="UP001522662">
    <property type="component" value="Unassembled WGS sequence"/>
</dbReference>